<dbReference type="PANTHER" id="PTHR46825:SF7">
    <property type="entry name" value="D-ALANYL-D-ALANINE CARBOXYPEPTIDASE"/>
    <property type="match status" value="1"/>
</dbReference>
<sequence length="391" mass="42388">MRPVKLAVITAAVLAVLAVPAPSAAGADTGANDPSPYQCLIDEVAAAPRPDLPEDQTPIPGHVRTPIPGIVLDVRTPGTRFTGATGRFALGGGRLRPGDAFRTASVTKTFTAVAALRLVEQGRLRLDDPIGRHLDPALMKKIRYGSRITLRQLLEHTSGIADYVTDDPSWMSEVFAGPHRIWTPRELAERGLRLPPAFQPGKGHHYSDTGYVLAGLIIEEAAGKRLHQVYREQILQPLGLRATYLELWEPHRGRLSHPYVLDLDFRRWNPTYDTFGGGGLVSTGADLARFIRSLFEGRVFEHAATLEAMLRAAPHSEGGYGLGIMRLQEGETTLWGHLGAHGSFMLYDPAAKISITGTVNQMFTGDKQAESEIISAAYRIAAGAKAPSCPV</sequence>
<dbReference type="InterPro" id="IPR050491">
    <property type="entry name" value="AmpC-like"/>
</dbReference>
<reference evidence="3 4" key="1">
    <citation type="submission" date="2021-01" db="EMBL/GenBank/DDBJ databases">
        <title>Whole genome shotgun sequence of Planobispora longispora NBRC 13918.</title>
        <authorList>
            <person name="Komaki H."/>
            <person name="Tamura T."/>
        </authorList>
    </citation>
    <scope>NUCLEOTIDE SEQUENCE [LARGE SCALE GENOMIC DNA]</scope>
    <source>
        <strain evidence="3 4">NBRC 13918</strain>
    </source>
</reference>
<evidence type="ECO:0000313" key="3">
    <source>
        <dbReference type="EMBL" id="GIH78044.1"/>
    </source>
</evidence>
<dbReference type="Pfam" id="PF00144">
    <property type="entry name" value="Beta-lactamase"/>
    <property type="match status" value="1"/>
</dbReference>
<dbReference type="RefSeq" id="WP_203892591.1">
    <property type="nucleotide sequence ID" value="NZ_BOOH01000037.1"/>
</dbReference>
<feature type="domain" description="Beta-lactamase-related" evidence="2">
    <location>
        <begin position="67"/>
        <end position="369"/>
    </location>
</feature>
<feature type="chain" id="PRO_5035195961" evidence="1">
    <location>
        <begin position="28"/>
        <end position="391"/>
    </location>
</feature>
<proteinExistence type="predicted"/>
<feature type="signal peptide" evidence="1">
    <location>
        <begin position="1"/>
        <end position="27"/>
    </location>
</feature>
<dbReference type="PANTHER" id="PTHR46825">
    <property type="entry name" value="D-ALANYL-D-ALANINE-CARBOXYPEPTIDASE/ENDOPEPTIDASE AMPH"/>
    <property type="match status" value="1"/>
</dbReference>
<keyword evidence="1" id="KW-0732">Signal</keyword>
<dbReference type="AlphaFoldDB" id="A0A8J3RN76"/>
<dbReference type="InterPro" id="IPR012338">
    <property type="entry name" value="Beta-lactam/transpept-like"/>
</dbReference>
<comment type="caution">
    <text evidence="3">The sequence shown here is derived from an EMBL/GenBank/DDBJ whole genome shotgun (WGS) entry which is preliminary data.</text>
</comment>
<evidence type="ECO:0000259" key="2">
    <source>
        <dbReference type="Pfam" id="PF00144"/>
    </source>
</evidence>
<gene>
    <name evidence="3" type="ORF">Plo01_44730</name>
</gene>
<organism evidence="3 4">
    <name type="scientific">Planobispora longispora</name>
    <dbReference type="NCBI Taxonomy" id="28887"/>
    <lineage>
        <taxon>Bacteria</taxon>
        <taxon>Bacillati</taxon>
        <taxon>Actinomycetota</taxon>
        <taxon>Actinomycetes</taxon>
        <taxon>Streptosporangiales</taxon>
        <taxon>Streptosporangiaceae</taxon>
        <taxon>Planobispora</taxon>
    </lineage>
</organism>
<dbReference type="EMBL" id="BOOH01000037">
    <property type="protein sequence ID" value="GIH78044.1"/>
    <property type="molecule type" value="Genomic_DNA"/>
</dbReference>
<protein>
    <submittedName>
        <fullName evidence="3">Serine hydrolase</fullName>
    </submittedName>
</protein>
<dbReference type="SUPFAM" id="SSF56601">
    <property type="entry name" value="beta-lactamase/transpeptidase-like"/>
    <property type="match status" value="1"/>
</dbReference>
<name>A0A8J3RN76_9ACTN</name>
<keyword evidence="3" id="KW-0378">Hydrolase</keyword>
<accession>A0A8J3RN76</accession>
<dbReference type="Gene3D" id="3.40.710.10">
    <property type="entry name" value="DD-peptidase/beta-lactamase superfamily"/>
    <property type="match status" value="1"/>
</dbReference>
<dbReference type="Proteomes" id="UP000616724">
    <property type="component" value="Unassembled WGS sequence"/>
</dbReference>
<dbReference type="InterPro" id="IPR001466">
    <property type="entry name" value="Beta-lactam-related"/>
</dbReference>
<keyword evidence="4" id="KW-1185">Reference proteome</keyword>
<dbReference type="GO" id="GO:0016787">
    <property type="term" value="F:hydrolase activity"/>
    <property type="evidence" value="ECO:0007669"/>
    <property type="project" value="UniProtKB-KW"/>
</dbReference>
<evidence type="ECO:0000313" key="4">
    <source>
        <dbReference type="Proteomes" id="UP000616724"/>
    </source>
</evidence>
<evidence type="ECO:0000256" key="1">
    <source>
        <dbReference type="SAM" id="SignalP"/>
    </source>
</evidence>